<dbReference type="Pfam" id="PF05449">
    <property type="entry name" value="Phage_holin_3_7"/>
    <property type="match status" value="1"/>
</dbReference>
<dbReference type="Proteomes" id="UP000661012">
    <property type="component" value="Unassembled WGS sequence"/>
</dbReference>
<comment type="caution">
    <text evidence="3">The sequence shown here is derived from an EMBL/GenBank/DDBJ whole genome shotgun (WGS) entry which is preliminary data.</text>
</comment>
<dbReference type="AlphaFoldDB" id="A0A4U3ESH4"/>
<feature type="transmembrane region" description="Helical" evidence="1">
    <location>
        <begin position="39"/>
        <end position="57"/>
    </location>
</feature>
<feature type="transmembrane region" description="Helical" evidence="1">
    <location>
        <begin position="69"/>
        <end position="90"/>
    </location>
</feature>
<evidence type="ECO:0000256" key="1">
    <source>
        <dbReference type="SAM" id="Phobius"/>
    </source>
</evidence>
<dbReference type="RefSeq" id="WP_137270228.1">
    <property type="nucleotide sequence ID" value="NZ_JACYNM010000034.1"/>
</dbReference>
<keyword evidence="5" id="KW-1185">Reference proteome</keyword>
<protein>
    <submittedName>
        <fullName evidence="3">Phage holin family protein</fullName>
    </submittedName>
</protein>
<name>A0A4U3ESH4_9GAMM</name>
<sequence length="95" mass="10423">MNEYLQPVLLNVNAVVCAVTAGRLLLWRLKSRPASFLQGLAVYFLILSCAAVTIRTLTGEYYFADWSEAVINAALCLFCLLNGGNVFGGYGNENR</sequence>
<keyword evidence="1" id="KW-0472">Membrane</keyword>
<evidence type="ECO:0000313" key="4">
    <source>
        <dbReference type="Proteomes" id="UP000306393"/>
    </source>
</evidence>
<reference evidence="2 5" key="2">
    <citation type="journal article" date="2020" name="FEMS Microbiol. Ecol.">
        <title>Temporal dynamics of bacterial communities during seed development and maturation.</title>
        <authorList>
            <person name="Chesneau G."/>
            <person name="Torres-Cortes G."/>
            <person name="Briand M."/>
            <person name="Darrasse A."/>
            <person name="Preveaux A."/>
            <person name="Marais C."/>
            <person name="Jacques M.A."/>
            <person name="Shade A."/>
            <person name="Barret M."/>
        </authorList>
    </citation>
    <scope>NUCLEOTIDE SEQUENCE [LARGE SCALE GENOMIC DNA]</scope>
    <source>
        <strain evidence="2 5">CFBP13732</strain>
    </source>
</reference>
<evidence type="ECO:0000313" key="2">
    <source>
        <dbReference type="EMBL" id="MBD8109099.1"/>
    </source>
</evidence>
<proteinExistence type="predicted"/>
<gene>
    <name evidence="3" type="ORF">EpCFBP13511_23770</name>
    <name evidence="2" type="ORF">IFT93_22285</name>
</gene>
<keyword evidence="1" id="KW-0812">Transmembrane</keyword>
<feature type="transmembrane region" description="Helical" evidence="1">
    <location>
        <begin position="6"/>
        <end position="27"/>
    </location>
</feature>
<organism evidence="3 4">
    <name type="scientific">Erwinia persicina</name>
    <dbReference type="NCBI Taxonomy" id="55211"/>
    <lineage>
        <taxon>Bacteria</taxon>
        <taxon>Pseudomonadati</taxon>
        <taxon>Pseudomonadota</taxon>
        <taxon>Gammaproteobacteria</taxon>
        <taxon>Enterobacterales</taxon>
        <taxon>Erwiniaceae</taxon>
        <taxon>Erwinia</taxon>
    </lineage>
</organism>
<dbReference type="InterPro" id="IPR008473">
    <property type="entry name" value="Phage_holin_3_7"/>
</dbReference>
<accession>A0A4U3ESH4</accession>
<evidence type="ECO:0000313" key="3">
    <source>
        <dbReference type="EMBL" id="TKJ82676.1"/>
    </source>
</evidence>
<dbReference type="EMBL" id="QGAC01000050">
    <property type="protein sequence ID" value="TKJ82676.1"/>
    <property type="molecule type" value="Genomic_DNA"/>
</dbReference>
<dbReference type="Proteomes" id="UP000306393">
    <property type="component" value="Unassembled WGS sequence"/>
</dbReference>
<evidence type="ECO:0000313" key="5">
    <source>
        <dbReference type="Proteomes" id="UP000661012"/>
    </source>
</evidence>
<reference evidence="3 4" key="1">
    <citation type="journal article" date="2019" name="Sci. Rep.">
        <title>Differences in resource use lead to coexistence of seed-transmitted microbial populations.</title>
        <authorList>
            <person name="Torres-Cortes G."/>
            <person name="Garcia B.J."/>
            <person name="Compant S."/>
            <person name="Rezki S."/>
            <person name="Jones P."/>
            <person name="Preveaux A."/>
            <person name="Briand M."/>
            <person name="Roulet A."/>
            <person name="Bouchez O."/>
            <person name="Jacobson D."/>
            <person name="Barret M."/>
        </authorList>
    </citation>
    <scope>NUCLEOTIDE SEQUENCE [LARGE SCALE GENOMIC DNA]</scope>
    <source>
        <strain evidence="3 4">CFBP13511</strain>
    </source>
</reference>
<dbReference type="EMBL" id="JACYNN010000033">
    <property type="protein sequence ID" value="MBD8109099.1"/>
    <property type="molecule type" value="Genomic_DNA"/>
</dbReference>
<dbReference type="OrthoDB" id="6455699at2"/>
<keyword evidence="1" id="KW-1133">Transmembrane helix</keyword>